<evidence type="ECO:0000256" key="3">
    <source>
        <dbReference type="ARBA" id="ARBA00022723"/>
    </source>
</evidence>
<evidence type="ECO:0000256" key="4">
    <source>
        <dbReference type="ARBA" id="ARBA00022737"/>
    </source>
</evidence>
<dbReference type="GO" id="GO:0000978">
    <property type="term" value="F:RNA polymerase II cis-regulatory region sequence-specific DNA binding"/>
    <property type="evidence" value="ECO:0007669"/>
    <property type="project" value="TreeGrafter"/>
</dbReference>
<gene>
    <name evidence="13" type="ORF">AGLY_012723</name>
</gene>
<comment type="similarity">
    <text evidence="2">Belongs to the krueppel C2H2-type zinc-finger protein family.</text>
</comment>
<feature type="domain" description="C2H2-type" evidence="12">
    <location>
        <begin position="138"/>
        <end position="165"/>
    </location>
</feature>
<comment type="caution">
    <text evidence="13">The sequence shown here is derived from an EMBL/GenBank/DDBJ whole genome shotgun (WGS) entry which is preliminary data.</text>
</comment>
<dbReference type="InterPro" id="IPR036236">
    <property type="entry name" value="Znf_C2H2_sf"/>
</dbReference>
<dbReference type="Pfam" id="PF00096">
    <property type="entry name" value="zf-C2H2"/>
    <property type="match status" value="3"/>
</dbReference>
<dbReference type="SMART" id="SM00355">
    <property type="entry name" value="ZnF_C2H2"/>
    <property type="match status" value="2"/>
</dbReference>
<evidence type="ECO:0000313" key="13">
    <source>
        <dbReference type="EMBL" id="KAE9527899.1"/>
    </source>
</evidence>
<comment type="subcellular location">
    <subcellularLocation>
        <location evidence="1">Nucleus</location>
    </subcellularLocation>
</comment>
<dbReference type="InterPro" id="IPR013087">
    <property type="entry name" value="Znf_C2H2_type"/>
</dbReference>
<keyword evidence="14" id="KW-1185">Reference proteome</keyword>
<dbReference type="PANTHER" id="PTHR23235:SF152">
    <property type="entry name" value="SI:DKEY-210J14.3"/>
    <property type="match status" value="1"/>
</dbReference>
<organism evidence="13 14">
    <name type="scientific">Aphis glycines</name>
    <name type="common">Soybean aphid</name>
    <dbReference type="NCBI Taxonomy" id="307491"/>
    <lineage>
        <taxon>Eukaryota</taxon>
        <taxon>Metazoa</taxon>
        <taxon>Ecdysozoa</taxon>
        <taxon>Arthropoda</taxon>
        <taxon>Hexapoda</taxon>
        <taxon>Insecta</taxon>
        <taxon>Pterygota</taxon>
        <taxon>Neoptera</taxon>
        <taxon>Paraneoptera</taxon>
        <taxon>Hemiptera</taxon>
        <taxon>Sternorrhyncha</taxon>
        <taxon>Aphidomorpha</taxon>
        <taxon>Aphidoidea</taxon>
        <taxon>Aphididae</taxon>
        <taxon>Aphidini</taxon>
        <taxon>Aphis</taxon>
        <taxon>Aphis</taxon>
    </lineage>
</organism>
<keyword evidence="9" id="KW-0804">Transcription</keyword>
<protein>
    <recommendedName>
        <fullName evidence="12">C2H2-type domain-containing protein</fullName>
    </recommendedName>
</protein>
<dbReference type="FunFam" id="3.30.160.60:FF:000478">
    <property type="entry name" value="Zinc finger protein 133"/>
    <property type="match status" value="1"/>
</dbReference>
<evidence type="ECO:0000256" key="7">
    <source>
        <dbReference type="ARBA" id="ARBA00023015"/>
    </source>
</evidence>
<keyword evidence="3" id="KW-0479">Metal-binding</keyword>
<sequence length="193" mass="22377">MEMYCQSCRHTWIAFLNNIIIRLEKREGIRTQKPKTKNIQCNNSKCISLMMIDEPTFGFSLVLIYKVNTTDILYHYLSNPRSDFPVKIQDPKIYTFDSNICCRIKQEISHTNDMCDKSFTRNSNLTAHHRTYTAKISYSCNACGKSFSSSNTLVIHQRTHTGERPYKCNVCGKSFIQSSSLMVHQRTHMGEEP</sequence>
<dbReference type="GO" id="GO:0005634">
    <property type="term" value="C:nucleus"/>
    <property type="evidence" value="ECO:0007669"/>
    <property type="project" value="UniProtKB-SubCell"/>
</dbReference>
<keyword evidence="8" id="KW-0238">DNA-binding</keyword>
<dbReference type="EMBL" id="VYZN01000050">
    <property type="protein sequence ID" value="KAE9527899.1"/>
    <property type="molecule type" value="Genomic_DNA"/>
</dbReference>
<evidence type="ECO:0000313" key="14">
    <source>
        <dbReference type="Proteomes" id="UP000475862"/>
    </source>
</evidence>
<evidence type="ECO:0000256" key="2">
    <source>
        <dbReference type="ARBA" id="ARBA00006991"/>
    </source>
</evidence>
<feature type="domain" description="C2H2-type" evidence="12">
    <location>
        <begin position="166"/>
        <end position="193"/>
    </location>
</feature>
<dbReference type="SUPFAM" id="SSF57667">
    <property type="entry name" value="beta-beta-alpha zinc fingers"/>
    <property type="match status" value="2"/>
</dbReference>
<dbReference type="FunFam" id="3.30.160.60:FF:000953">
    <property type="entry name" value="Zinc finger protein 691"/>
    <property type="match status" value="1"/>
</dbReference>
<accession>A0A6G0T8R5</accession>
<dbReference type="PANTHER" id="PTHR23235">
    <property type="entry name" value="KRUEPPEL-LIKE TRANSCRIPTION FACTOR"/>
    <property type="match status" value="1"/>
</dbReference>
<evidence type="ECO:0000256" key="6">
    <source>
        <dbReference type="ARBA" id="ARBA00022833"/>
    </source>
</evidence>
<name>A0A6G0T8R5_APHGL</name>
<evidence type="ECO:0000256" key="10">
    <source>
        <dbReference type="ARBA" id="ARBA00023242"/>
    </source>
</evidence>
<feature type="domain" description="C2H2-type" evidence="12">
    <location>
        <begin position="110"/>
        <end position="137"/>
    </location>
</feature>
<dbReference type="PROSITE" id="PS00028">
    <property type="entry name" value="ZINC_FINGER_C2H2_1"/>
    <property type="match status" value="2"/>
</dbReference>
<evidence type="ECO:0000256" key="1">
    <source>
        <dbReference type="ARBA" id="ARBA00004123"/>
    </source>
</evidence>
<proteinExistence type="inferred from homology"/>
<dbReference type="AlphaFoldDB" id="A0A6G0T8R5"/>
<keyword evidence="4" id="KW-0677">Repeat</keyword>
<evidence type="ECO:0000259" key="12">
    <source>
        <dbReference type="PROSITE" id="PS50157"/>
    </source>
</evidence>
<dbReference type="GO" id="GO:0008270">
    <property type="term" value="F:zinc ion binding"/>
    <property type="evidence" value="ECO:0007669"/>
    <property type="project" value="UniProtKB-KW"/>
</dbReference>
<keyword evidence="5 11" id="KW-0863">Zinc-finger</keyword>
<dbReference type="Proteomes" id="UP000475862">
    <property type="component" value="Unassembled WGS sequence"/>
</dbReference>
<keyword evidence="7" id="KW-0805">Transcription regulation</keyword>
<dbReference type="OrthoDB" id="5945507at2759"/>
<keyword evidence="10" id="KW-0539">Nucleus</keyword>
<evidence type="ECO:0000256" key="8">
    <source>
        <dbReference type="ARBA" id="ARBA00023125"/>
    </source>
</evidence>
<reference evidence="13 14" key="1">
    <citation type="submission" date="2019-08" db="EMBL/GenBank/DDBJ databases">
        <title>The genome of the soybean aphid Biotype 1, its phylome, world population structure and adaptation to the North American continent.</title>
        <authorList>
            <person name="Giordano R."/>
            <person name="Donthu R.K."/>
            <person name="Hernandez A.G."/>
            <person name="Wright C.L."/>
            <person name="Zimin A.V."/>
        </authorList>
    </citation>
    <scope>NUCLEOTIDE SEQUENCE [LARGE SCALE GENOMIC DNA]</scope>
    <source>
        <tissue evidence="13">Whole aphids</tissue>
    </source>
</reference>
<evidence type="ECO:0000256" key="5">
    <source>
        <dbReference type="ARBA" id="ARBA00022771"/>
    </source>
</evidence>
<dbReference type="GO" id="GO:0000981">
    <property type="term" value="F:DNA-binding transcription factor activity, RNA polymerase II-specific"/>
    <property type="evidence" value="ECO:0007669"/>
    <property type="project" value="TreeGrafter"/>
</dbReference>
<dbReference type="Gene3D" id="3.30.160.60">
    <property type="entry name" value="Classic Zinc Finger"/>
    <property type="match status" value="3"/>
</dbReference>
<dbReference type="PROSITE" id="PS50157">
    <property type="entry name" value="ZINC_FINGER_C2H2_2"/>
    <property type="match status" value="3"/>
</dbReference>
<evidence type="ECO:0000256" key="9">
    <source>
        <dbReference type="ARBA" id="ARBA00023163"/>
    </source>
</evidence>
<evidence type="ECO:0000256" key="11">
    <source>
        <dbReference type="PROSITE-ProRule" id="PRU00042"/>
    </source>
</evidence>
<keyword evidence="6" id="KW-0862">Zinc</keyword>